<dbReference type="PANTHER" id="PTHR42928:SF5">
    <property type="entry name" value="BLR1237 PROTEIN"/>
    <property type="match status" value="1"/>
</dbReference>
<comment type="caution">
    <text evidence="2">The sequence shown here is derived from an EMBL/GenBank/DDBJ whole genome shotgun (WGS) entry which is preliminary data.</text>
</comment>
<gene>
    <name evidence="2" type="ORF">HNP48_004473</name>
</gene>
<evidence type="ECO:0000313" key="2">
    <source>
        <dbReference type="EMBL" id="MBB6561779.1"/>
    </source>
</evidence>
<dbReference type="Proteomes" id="UP000575083">
    <property type="component" value="Unassembled WGS sequence"/>
</dbReference>
<name>A0A7X0UBB6_9BURK</name>
<evidence type="ECO:0000313" key="3">
    <source>
        <dbReference type="Proteomes" id="UP000575083"/>
    </source>
</evidence>
<dbReference type="CDD" id="cd07012">
    <property type="entry name" value="PBP2_Bug_TTT"/>
    <property type="match status" value="1"/>
</dbReference>
<dbReference type="Gene3D" id="3.40.190.150">
    <property type="entry name" value="Bordetella uptake gene, domain 1"/>
    <property type="match status" value="1"/>
</dbReference>
<dbReference type="SUPFAM" id="SSF53850">
    <property type="entry name" value="Periplasmic binding protein-like II"/>
    <property type="match status" value="1"/>
</dbReference>
<dbReference type="InterPro" id="IPR006311">
    <property type="entry name" value="TAT_signal"/>
</dbReference>
<accession>A0A7X0UBB6</accession>
<sequence>MTSAASPSQAITTRRIWLQAATAGAGAALLPGWARASGYPDRPIRLVLPSAAGGSPDAIVRILTNELARSLGQPLVVDNKPGASGGIGMTDVFRAAPDGYTLGYGNVGTLAINRALYAKLPYDPDALVPVALLGFVQNALVVRKDLPANSVKELIALARVKPGALSMASAGSGTTGHLSGELFKSMAGVSMTHIPYRGSPQAIQDLMGGVIDVMFDNLSSITPHIQSGRVRVLAVSGSTRSPLLPQAPTVAESGVPGYETVAWGGIVAPPGTPKPLVAQLNKAINELLRLPAVQEKYAAIGFEVTPGPAERLMERAKKESPMWAEMVKRSGAQVG</sequence>
<reference evidence="2 3" key="1">
    <citation type="submission" date="2020-08" db="EMBL/GenBank/DDBJ databases">
        <title>Functional genomics of gut bacteria from endangered species of beetles.</title>
        <authorList>
            <person name="Carlos-Shanley C."/>
        </authorList>
    </citation>
    <scope>NUCLEOTIDE SEQUENCE [LARGE SCALE GENOMIC DNA]</scope>
    <source>
        <strain evidence="2 3">S00198</strain>
    </source>
</reference>
<comment type="similarity">
    <text evidence="1">Belongs to the UPF0065 (bug) family.</text>
</comment>
<dbReference type="AlphaFoldDB" id="A0A7X0UBB6"/>
<protein>
    <submittedName>
        <fullName evidence="2">Tripartite-type tricarboxylate transporter receptor subunit TctC</fullName>
    </submittedName>
</protein>
<dbReference type="InterPro" id="IPR005064">
    <property type="entry name" value="BUG"/>
</dbReference>
<dbReference type="PANTHER" id="PTHR42928">
    <property type="entry name" value="TRICARBOXYLATE-BINDING PROTEIN"/>
    <property type="match status" value="1"/>
</dbReference>
<dbReference type="RefSeq" id="WP_184861135.1">
    <property type="nucleotide sequence ID" value="NZ_JACHLK010000009.1"/>
</dbReference>
<proteinExistence type="inferred from homology"/>
<dbReference type="EMBL" id="JACHLK010000009">
    <property type="protein sequence ID" value="MBB6561779.1"/>
    <property type="molecule type" value="Genomic_DNA"/>
</dbReference>
<keyword evidence="3" id="KW-1185">Reference proteome</keyword>
<dbReference type="Gene3D" id="3.40.190.10">
    <property type="entry name" value="Periplasmic binding protein-like II"/>
    <property type="match status" value="1"/>
</dbReference>
<keyword evidence="2" id="KW-0675">Receptor</keyword>
<organism evidence="2 3">
    <name type="scientific">Acidovorax soli</name>
    <dbReference type="NCBI Taxonomy" id="592050"/>
    <lineage>
        <taxon>Bacteria</taxon>
        <taxon>Pseudomonadati</taxon>
        <taxon>Pseudomonadota</taxon>
        <taxon>Betaproteobacteria</taxon>
        <taxon>Burkholderiales</taxon>
        <taxon>Comamonadaceae</taxon>
        <taxon>Acidovorax</taxon>
    </lineage>
</organism>
<dbReference type="Pfam" id="PF03401">
    <property type="entry name" value="TctC"/>
    <property type="match status" value="1"/>
</dbReference>
<evidence type="ECO:0000256" key="1">
    <source>
        <dbReference type="ARBA" id="ARBA00006987"/>
    </source>
</evidence>
<dbReference type="PIRSF" id="PIRSF017082">
    <property type="entry name" value="YflP"/>
    <property type="match status" value="1"/>
</dbReference>
<dbReference type="PROSITE" id="PS51318">
    <property type="entry name" value="TAT"/>
    <property type="match status" value="1"/>
</dbReference>
<dbReference type="InterPro" id="IPR042100">
    <property type="entry name" value="Bug_dom1"/>
</dbReference>